<feature type="transmembrane region" description="Helical" evidence="1">
    <location>
        <begin position="281"/>
        <end position="300"/>
    </location>
</feature>
<dbReference type="PANTHER" id="PTHR43592:SF15">
    <property type="entry name" value="CAAX AMINO TERMINAL PROTEASE FAMILY PROTEIN"/>
    <property type="match status" value="1"/>
</dbReference>
<dbReference type="Proteomes" id="UP000239589">
    <property type="component" value="Unassembled WGS sequence"/>
</dbReference>
<name>A0A2S6CQG9_9CYAN</name>
<keyword evidence="1" id="KW-0812">Transmembrane</keyword>
<keyword evidence="3" id="KW-0378">Hydrolase</keyword>
<keyword evidence="3" id="KW-0482">Metalloprotease</keyword>
<dbReference type="RefSeq" id="WP_104389236.1">
    <property type="nucleotide sequence ID" value="NZ_PGEM01000162.1"/>
</dbReference>
<gene>
    <name evidence="3" type="ORF">CUN59_18570</name>
</gene>
<dbReference type="OrthoDB" id="9782250at2"/>
<evidence type="ECO:0000259" key="2">
    <source>
        <dbReference type="Pfam" id="PF02517"/>
    </source>
</evidence>
<dbReference type="GO" id="GO:0080120">
    <property type="term" value="P:CAAX-box protein maturation"/>
    <property type="evidence" value="ECO:0007669"/>
    <property type="project" value="UniProtKB-ARBA"/>
</dbReference>
<dbReference type="EMBL" id="PGEM01000162">
    <property type="protein sequence ID" value="PPJ61870.1"/>
    <property type="molecule type" value="Genomic_DNA"/>
</dbReference>
<evidence type="ECO:0000313" key="4">
    <source>
        <dbReference type="Proteomes" id="UP000239589"/>
    </source>
</evidence>
<dbReference type="GO" id="GO:0008237">
    <property type="term" value="F:metallopeptidase activity"/>
    <property type="evidence" value="ECO:0007669"/>
    <property type="project" value="UniProtKB-KW"/>
</dbReference>
<evidence type="ECO:0000256" key="1">
    <source>
        <dbReference type="SAM" id="Phobius"/>
    </source>
</evidence>
<keyword evidence="3" id="KW-0645">Protease</keyword>
<feature type="transmembrane region" description="Helical" evidence="1">
    <location>
        <begin position="361"/>
        <end position="387"/>
    </location>
</feature>
<reference evidence="3 4" key="1">
    <citation type="submission" date="2018-02" db="EMBL/GenBank/DDBJ databases">
        <title>Discovery of a pederin family compound in a non-symbiotic bloom-forming cyanobacterium.</title>
        <authorList>
            <person name="Kust A."/>
            <person name="Mares J."/>
            <person name="Jokela J."/>
            <person name="Urajova P."/>
            <person name="Hajek J."/>
            <person name="Saurav K."/>
            <person name="Voracova K."/>
            <person name="Fewer D.P."/>
            <person name="Haapaniemi E."/>
            <person name="Permi P."/>
            <person name="Rehakova K."/>
            <person name="Sivonen K."/>
            <person name="Hrouzek P."/>
        </authorList>
    </citation>
    <scope>NUCLEOTIDE SEQUENCE [LARGE SCALE GENOMIC DNA]</scope>
    <source>
        <strain evidence="3 4">CHARLIE-1</strain>
    </source>
</reference>
<keyword evidence="4" id="KW-1185">Reference proteome</keyword>
<feature type="domain" description="CAAX prenyl protease 2/Lysostaphin resistance protein A-like" evidence="2">
    <location>
        <begin position="411"/>
        <end position="495"/>
    </location>
</feature>
<protein>
    <submittedName>
        <fullName evidence="3">CPBP family intramembrane metalloprotease domain-containing protein</fullName>
    </submittedName>
</protein>
<dbReference type="PANTHER" id="PTHR43592">
    <property type="entry name" value="CAAX AMINO TERMINAL PROTEASE"/>
    <property type="match status" value="1"/>
</dbReference>
<feature type="transmembrane region" description="Helical" evidence="1">
    <location>
        <begin position="320"/>
        <end position="340"/>
    </location>
</feature>
<proteinExistence type="predicted"/>
<evidence type="ECO:0000313" key="3">
    <source>
        <dbReference type="EMBL" id="PPJ61870.1"/>
    </source>
</evidence>
<dbReference type="GO" id="GO:0006508">
    <property type="term" value="P:proteolysis"/>
    <property type="evidence" value="ECO:0007669"/>
    <property type="project" value="UniProtKB-KW"/>
</dbReference>
<dbReference type="AlphaFoldDB" id="A0A2S6CQG9"/>
<feature type="transmembrane region" description="Helical" evidence="1">
    <location>
        <begin position="407"/>
        <end position="427"/>
    </location>
</feature>
<feature type="transmembrane region" description="Helical" evidence="1">
    <location>
        <begin position="439"/>
        <end position="457"/>
    </location>
</feature>
<feature type="transmembrane region" description="Helical" evidence="1">
    <location>
        <begin position="242"/>
        <end position="260"/>
    </location>
</feature>
<keyword evidence="1" id="KW-1133">Transmembrane helix</keyword>
<feature type="transmembrane region" description="Helical" evidence="1">
    <location>
        <begin position="487"/>
        <end position="505"/>
    </location>
</feature>
<organism evidence="3 4">
    <name type="scientific">Cuspidothrix issatschenkoi CHARLIE-1</name>
    <dbReference type="NCBI Taxonomy" id="2052836"/>
    <lineage>
        <taxon>Bacteria</taxon>
        <taxon>Bacillati</taxon>
        <taxon>Cyanobacteriota</taxon>
        <taxon>Cyanophyceae</taxon>
        <taxon>Nostocales</taxon>
        <taxon>Aphanizomenonaceae</taxon>
        <taxon>Cuspidothrix</taxon>
    </lineage>
</organism>
<sequence length="508" mass="57135">MTIKRWLLIGLTLLAMISSGASLLSSWQKPQFQSRLELYQTNLILQAQAWQPEDTNDQNIQKIQESILGANPLESAVKQYQQASESVKTSLQTNKKKLTEIESSNIKSISPQEKSLQKSIQIEKKLLAEVDLRLGILQTQQQEIDKAVETWNQLQQYPDIDPKYQQTAQVLTGIWSKSPQLFPKSEKLIQQNLDSWFRFTALAQLYQIQQRPEALLSLKIAEQEAATEALLKLTIIATIPSLSALIGFILLIILLIQRLFKGEESLLATNGNLVWSTPWNWEIIIQVFVLGFLLMGQLFVPELLSLLPIPRDPNNSRIGAFVVLITYLSVACGSLSVLYFSIKRFFPLPENWFSFNFLSNWFLWGLGGYCSALPIVVIVSLINQKLWQGQGGSNSLLQMALENQDNIALGIFFFTAAIAAPFFEEFLFRGFLLPSLTRYTSVWGAIFISSLLFAAAHLSLSEILPLTALGMVLGIVYTRSRNLLSSMLLHSLWNSGTLISLFLLGSNN</sequence>
<keyword evidence="1" id="KW-0472">Membrane</keyword>
<comment type="caution">
    <text evidence="3">The sequence shown here is derived from an EMBL/GenBank/DDBJ whole genome shotgun (WGS) entry which is preliminary data.</text>
</comment>
<dbReference type="Pfam" id="PF02517">
    <property type="entry name" value="Rce1-like"/>
    <property type="match status" value="1"/>
</dbReference>
<dbReference type="GO" id="GO:0004175">
    <property type="term" value="F:endopeptidase activity"/>
    <property type="evidence" value="ECO:0007669"/>
    <property type="project" value="UniProtKB-ARBA"/>
</dbReference>
<accession>A0A2S6CQG9</accession>
<dbReference type="InterPro" id="IPR003675">
    <property type="entry name" value="Rce1/LyrA-like_dom"/>
</dbReference>